<dbReference type="PRINTS" id="PR00035">
    <property type="entry name" value="HTHGNTR"/>
</dbReference>
<dbReference type="PANTHER" id="PTHR44846:SF16">
    <property type="entry name" value="TRANSCRIPTIONAL REGULATOR PHNF-RELATED"/>
    <property type="match status" value="1"/>
</dbReference>
<gene>
    <name evidence="6" type="primary">hutC</name>
    <name evidence="6" type="ORF">ACFOEN_03695</name>
</gene>
<evidence type="ECO:0000256" key="3">
    <source>
        <dbReference type="ARBA" id="ARBA00023163"/>
    </source>
</evidence>
<dbReference type="NCBIfam" id="TIGR02018">
    <property type="entry name" value="his_ut_repres"/>
    <property type="match status" value="1"/>
</dbReference>
<dbReference type="SMART" id="SM00345">
    <property type="entry name" value="HTH_GNTR"/>
    <property type="match status" value="1"/>
</dbReference>
<accession>A0ABV7H5V8</accession>
<dbReference type="InterPro" id="IPR050679">
    <property type="entry name" value="Bact_HTH_transcr_reg"/>
</dbReference>
<evidence type="ECO:0000259" key="5">
    <source>
        <dbReference type="PROSITE" id="PS50949"/>
    </source>
</evidence>
<sequence>MTARPADEADPPAYERVKRYILQNVEQGVWREGDAVESENALAARFGLSRMTVNRALRELAAEHVIHRVQGAGSFVAATKHQSTLVAIKSIAQEVADRGHRYAARVLQVRSLNAPVALAAELELPAKARVYSCRMVHLENGLPVQLEERWVNPACAPEFIEQDFAQTTPTDYLMRVAPLQRVEWRIEALAAPPQVAADLQMGPHEPTLRLHRRTWSQGQVATVALLWHPGSRFQFAGSF</sequence>
<dbReference type="PROSITE" id="PS50949">
    <property type="entry name" value="HTH_GNTR"/>
    <property type="match status" value="1"/>
</dbReference>
<dbReference type="RefSeq" id="WP_377301202.1">
    <property type="nucleotide sequence ID" value="NZ_CP180191.1"/>
</dbReference>
<keyword evidence="7" id="KW-1185">Reference proteome</keyword>
<dbReference type="InterPro" id="IPR028978">
    <property type="entry name" value="Chorismate_lyase_/UTRA_dom_sf"/>
</dbReference>
<dbReference type="CDD" id="cd07377">
    <property type="entry name" value="WHTH_GntR"/>
    <property type="match status" value="1"/>
</dbReference>
<keyword evidence="3" id="KW-0804">Transcription</keyword>
<dbReference type="InterPro" id="IPR036388">
    <property type="entry name" value="WH-like_DNA-bd_sf"/>
</dbReference>
<evidence type="ECO:0000313" key="7">
    <source>
        <dbReference type="Proteomes" id="UP001595556"/>
    </source>
</evidence>
<evidence type="ECO:0000313" key="6">
    <source>
        <dbReference type="EMBL" id="MFC3146742.1"/>
    </source>
</evidence>
<comment type="caution">
    <text evidence="6">The sequence shown here is derived from an EMBL/GenBank/DDBJ whole genome shotgun (WGS) entry which is preliminary data.</text>
</comment>
<dbReference type="Proteomes" id="UP001595556">
    <property type="component" value="Unassembled WGS sequence"/>
</dbReference>
<dbReference type="InterPro" id="IPR011663">
    <property type="entry name" value="UTRA"/>
</dbReference>
<dbReference type="Pfam" id="PF07702">
    <property type="entry name" value="UTRA"/>
    <property type="match status" value="1"/>
</dbReference>
<reference evidence="7" key="1">
    <citation type="journal article" date="2019" name="Int. J. Syst. Evol. Microbiol.">
        <title>The Global Catalogue of Microorganisms (GCM) 10K type strain sequencing project: providing services to taxonomists for standard genome sequencing and annotation.</title>
        <authorList>
            <consortium name="The Broad Institute Genomics Platform"/>
            <consortium name="The Broad Institute Genome Sequencing Center for Infectious Disease"/>
            <person name="Wu L."/>
            <person name="Ma J."/>
        </authorList>
    </citation>
    <scope>NUCLEOTIDE SEQUENCE [LARGE SCALE GENOMIC DNA]</scope>
    <source>
        <strain evidence="7">KCTC 52168</strain>
    </source>
</reference>
<dbReference type="InterPro" id="IPR000524">
    <property type="entry name" value="Tscrpt_reg_HTH_GntR"/>
</dbReference>
<dbReference type="EMBL" id="JBHRTI010000003">
    <property type="protein sequence ID" value="MFC3146742.1"/>
    <property type="molecule type" value="Genomic_DNA"/>
</dbReference>
<keyword evidence="1" id="KW-0805">Transcription regulation</keyword>
<dbReference type="PANTHER" id="PTHR44846">
    <property type="entry name" value="MANNOSYL-D-GLYCERATE TRANSPORT/METABOLISM SYSTEM REPRESSOR MNGR-RELATED"/>
    <property type="match status" value="1"/>
</dbReference>
<dbReference type="SUPFAM" id="SSF64288">
    <property type="entry name" value="Chorismate lyase-like"/>
    <property type="match status" value="1"/>
</dbReference>
<dbReference type="SMART" id="SM00866">
    <property type="entry name" value="UTRA"/>
    <property type="match status" value="1"/>
</dbReference>
<feature type="domain" description="HTH gntR-type" evidence="5">
    <location>
        <begin position="11"/>
        <end position="79"/>
    </location>
</feature>
<dbReference type="InterPro" id="IPR010248">
    <property type="entry name" value="His_ut_repres"/>
</dbReference>
<dbReference type="InterPro" id="IPR036390">
    <property type="entry name" value="WH_DNA-bd_sf"/>
</dbReference>
<evidence type="ECO:0000256" key="4">
    <source>
        <dbReference type="NCBIfam" id="TIGR02018"/>
    </source>
</evidence>
<organism evidence="6 7">
    <name type="scientific">Piscinibacterium candidicorallinum</name>
    <dbReference type="NCBI Taxonomy" id="1793872"/>
    <lineage>
        <taxon>Bacteria</taxon>
        <taxon>Pseudomonadati</taxon>
        <taxon>Pseudomonadota</taxon>
        <taxon>Betaproteobacteria</taxon>
        <taxon>Burkholderiales</taxon>
        <taxon>Piscinibacterium</taxon>
    </lineage>
</organism>
<proteinExistence type="predicted"/>
<name>A0ABV7H5V8_9BURK</name>
<dbReference type="Pfam" id="PF00392">
    <property type="entry name" value="GntR"/>
    <property type="match status" value="1"/>
</dbReference>
<dbReference type="SUPFAM" id="SSF46785">
    <property type="entry name" value="Winged helix' DNA-binding domain"/>
    <property type="match status" value="1"/>
</dbReference>
<evidence type="ECO:0000256" key="2">
    <source>
        <dbReference type="ARBA" id="ARBA00023125"/>
    </source>
</evidence>
<dbReference type="Gene3D" id="3.40.1410.10">
    <property type="entry name" value="Chorismate lyase-like"/>
    <property type="match status" value="1"/>
</dbReference>
<protein>
    <recommendedName>
        <fullName evidence="4">Histidine utilization repressor</fullName>
    </recommendedName>
</protein>
<evidence type="ECO:0000256" key="1">
    <source>
        <dbReference type="ARBA" id="ARBA00023015"/>
    </source>
</evidence>
<keyword evidence="2" id="KW-0238">DNA-binding</keyword>
<dbReference type="Gene3D" id="1.10.10.10">
    <property type="entry name" value="Winged helix-like DNA-binding domain superfamily/Winged helix DNA-binding domain"/>
    <property type="match status" value="1"/>
</dbReference>